<reference evidence="1" key="1">
    <citation type="journal article" date="2020" name="Nature">
        <title>Giant virus diversity and host interactions through global metagenomics.</title>
        <authorList>
            <person name="Schulz F."/>
            <person name="Roux S."/>
            <person name="Paez-Espino D."/>
            <person name="Jungbluth S."/>
            <person name="Walsh D.A."/>
            <person name="Denef V.J."/>
            <person name="McMahon K.D."/>
            <person name="Konstantinidis K.T."/>
            <person name="Eloe-Fadrosh E.A."/>
            <person name="Kyrpides N.C."/>
            <person name="Woyke T."/>
        </authorList>
    </citation>
    <scope>NUCLEOTIDE SEQUENCE</scope>
    <source>
        <strain evidence="1">GVMAG-M-3300009149-34</strain>
    </source>
</reference>
<accession>A0A6C0EQ11</accession>
<sequence length="142" mass="17123">MRYYVNKDIPNNWSQMLIKQLTETKKEQWILTHQGLYKYINNILYKFKLWLSDNESPIIETKSIIKPSTINWVKFDTLYNIPIEHQVLNMKIYSYKLHPKSITTFIIEEYNGDVNDYYFESIEAFDNHSLLEDINSFLSLLK</sequence>
<protein>
    <submittedName>
        <fullName evidence="1">Uncharacterized protein</fullName>
    </submittedName>
</protein>
<evidence type="ECO:0000313" key="1">
    <source>
        <dbReference type="EMBL" id="QHT30419.1"/>
    </source>
</evidence>
<dbReference type="AlphaFoldDB" id="A0A6C0EQ11"/>
<organism evidence="1">
    <name type="scientific">viral metagenome</name>
    <dbReference type="NCBI Taxonomy" id="1070528"/>
    <lineage>
        <taxon>unclassified sequences</taxon>
        <taxon>metagenomes</taxon>
        <taxon>organismal metagenomes</taxon>
    </lineage>
</organism>
<proteinExistence type="predicted"/>
<dbReference type="EMBL" id="MN738899">
    <property type="protein sequence ID" value="QHT30419.1"/>
    <property type="molecule type" value="Genomic_DNA"/>
</dbReference>
<name>A0A6C0EQ11_9ZZZZ</name>